<dbReference type="EMBL" id="MCFL01000124">
    <property type="protein sequence ID" value="ORZ29843.1"/>
    <property type="molecule type" value="Genomic_DNA"/>
</dbReference>
<feature type="compositionally biased region" description="Basic and acidic residues" evidence="1">
    <location>
        <begin position="7"/>
        <end position="16"/>
    </location>
</feature>
<evidence type="ECO:0000313" key="3">
    <source>
        <dbReference type="Proteomes" id="UP000193411"/>
    </source>
</evidence>
<name>A0A1Y2H810_9FUNG</name>
<comment type="caution">
    <text evidence="2">The sequence shown here is derived from an EMBL/GenBank/DDBJ whole genome shotgun (WGS) entry which is preliminary data.</text>
</comment>
<gene>
    <name evidence="2" type="ORF">BCR44DRAFT_1447576</name>
</gene>
<keyword evidence="3" id="KW-1185">Reference proteome</keyword>
<dbReference type="AlphaFoldDB" id="A0A1Y2H810"/>
<proteinExistence type="predicted"/>
<organism evidence="2 3">
    <name type="scientific">Catenaria anguillulae PL171</name>
    <dbReference type="NCBI Taxonomy" id="765915"/>
    <lineage>
        <taxon>Eukaryota</taxon>
        <taxon>Fungi</taxon>
        <taxon>Fungi incertae sedis</taxon>
        <taxon>Blastocladiomycota</taxon>
        <taxon>Blastocladiomycetes</taxon>
        <taxon>Blastocladiales</taxon>
        <taxon>Catenariaceae</taxon>
        <taxon>Catenaria</taxon>
    </lineage>
</organism>
<evidence type="ECO:0000313" key="2">
    <source>
        <dbReference type="EMBL" id="ORZ29843.1"/>
    </source>
</evidence>
<reference evidence="2 3" key="1">
    <citation type="submission" date="2016-07" db="EMBL/GenBank/DDBJ databases">
        <title>Pervasive Adenine N6-methylation of Active Genes in Fungi.</title>
        <authorList>
            <consortium name="DOE Joint Genome Institute"/>
            <person name="Mondo S.J."/>
            <person name="Dannebaum R.O."/>
            <person name="Kuo R.C."/>
            <person name="Labutti K."/>
            <person name="Haridas S."/>
            <person name="Kuo A."/>
            <person name="Salamov A."/>
            <person name="Ahrendt S.R."/>
            <person name="Lipzen A."/>
            <person name="Sullivan W."/>
            <person name="Andreopoulos W.B."/>
            <person name="Clum A."/>
            <person name="Lindquist E."/>
            <person name="Daum C."/>
            <person name="Ramamoorthy G.K."/>
            <person name="Gryganskyi A."/>
            <person name="Culley D."/>
            <person name="Magnuson J.K."/>
            <person name="James T.Y."/>
            <person name="O'Malley M.A."/>
            <person name="Stajich J.E."/>
            <person name="Spatafora J.W."/>
            <person name="Visel A."/>
            <person name="Grigoriev I.V."/>
        </authorList>
    </citation>
    <scope>NUCLEOTIDE SEQUENCE [LARGE SCALE GENOMIC DNA]</scope>
    <source>
        <strain evidence="2 3">PL171</strain>
    </source>
</reference>
<sequence>MSASSAPREHGWDMSKQDLLALPHEDGPHGKIAPETSDPLALTWADLGELGSHDLISLAATHRFR</sequence>
<evidence type="ECO:0000256" key="1">
    <source>
        <dbReference type="SAM" id="MobiDB-lite"/>
    </source>
</evidence>
<dbReference type="Proteomes" id="UP000193411">
    <property type="component" value="Unassembled WGS sequence"/>
</dbReference>
<protein>
    <submittedName>
        <fullName evidence="2">Uncharacterized protein</fullName>
    </submittedName>
</protein>
<feature type="region of interest" description="Disordered" evidence="1">
    <location>
        <begin position="1"/>
        <end position="35"/>
    </location>
</feature>
<accession>A0A1Y2H810</accession>